<dbReference type="AlphaFoldDB" id="A0A212JC23"/>
<dbReference type="PROSITE" id="PS52016">
    <property type="entry name" value="TONB_DEPENDENT_REC_3"/>
    <property type="match status" value="1"/>
</dbReference>
<evidence type="ECO:0000313" key="10">
    <source>
        <dbReference type="EMBL" id="SBV96990.1"/>
    </source>
</evidence>
<keyword evidence="6 7" id="KW-0998">Cell outer membrane</keyword>
<evidence type="ECO:0000256" key="6">
    <source>
        <dbReference type="ARBA" id="ARBA00023237"/>
    </source>
</evidence>
<protein>
    <recommendedName>
        <fullName evidence="9">TonB-dependent receptor plug domain-containing protein</fullName>
    </recommendedName>
</protein>
<dbReference type="InterPro" id="IPR012910">
    <property type="entry name" value="Plug_dom"/>
</dbReference>
<keyword evidence="3 7" id="KW-1134">Transmembrane beta strand</keyword>
<dbReference type="GO" id="GO:0009279">
    <property type="term" value="C:cell outer membrane"/>
    <property type="evidence" value="ECO:0007669"/>
    <property type="project" value="UniProtKB-SubCell"/>
</dbReference>
<keyword evidence="4 7" id="KW-0812">Transmembrane</keyword>
<dbReference type="Gene3D" id="2.170.130.10">
    <property type="entry name" value="TonB-dependent receptor, plug domain"/>
    <property type="match status" value="1"/>
</dbReference>
<accession>A0A212JC23</accession>
<evidence type="ECO:0000256" key="5">
    <source>
        <dbReference type="ARBA" id="ARBA00023136"/>
    </source>
</evidence>
<organism evidence="10">
    <name type="scientific">uncultured Dysgonomonas sp</name>
    <dbReference type="NCBI Taxonomy" id="206096"/>
    <lineage>
        <taxon>Bacteria</taxon>
        <taxon>Pseudomonadati</taxon>
        <taxon>Bacteroidota</taxon>
        <taxon>Bacteroidia</taxon>
        <taxon>Bacteroidales</taxon>
        <taxon>Dysgonomonadaceae</taxon>
        <taxon>Dysgonomonas</taxon>
        <taxon>environmental samples</taxon>
    </lineage>
</organism>
<evidence type="ECO:0000259" key="9">
    <source>
        <dbReference type="Pfam" id="PF07715"/>
    </source>
</evidence>
<keyword evidence="2 7" id="KW-0813">Transport</keyword>
<evidence type="ECO:0000256" key="7">
    <source>
        <dbReference type="PROSITE-ProRule" id="PRU01360"/>
    </source>
</evidence>
<dbReference type="RefSeq" id="WP_296940046.1">
    <property type="nucleotide sequence ID" value="NZ_LT599032.1"/>
</dbReference>
<dbReference type="InterPro" id="IPR008969">
    <property type="entry name" value="CarboxyPept-like_regulatory"/>
</dbReference>
<feature type="domain" description="TonB-dependent receptor plug" evidence="9">
    <location>
        <begin position="113"/>
        <end position="220"/>
    </location>
</feature>
<dbReference type="EMBL" id="FLUM01000001">
    <property type="protein sequence ID" value="SBV96990.1"/>
    <property type="molecule type" value="Genomic_DNA"/>
</dbReference>
<evidence type="ECO:0000256" key="2">
    <source>
        <dbReference type="ARBA" id="ARBA00022448"/>
    </source>
</evidence>
<dbReference type="NCBIfam" id="TIGR04057">
    <property type="entry name" value="SusC_RagA_signa"/>
    <property type="match status" value="1"/>
</dbReference>
<evidence type="ECO:0000256" key="4">
    <source>
        <dbReference type="ARBA" id="ARBA00022692"/>
    </source>
</evidence>
<name>A0A212JC23_9BACT</name>
<dbReference type="InterPro" id="IPR023997">
    <property type="entry name" value="TonB-dep_OMP_SusC/RagA_CS"/>
</dbReference>
<dbReference type="InterPro" id="IPR023996">
    <property type="entry name" value="TonB-dep_OMP_SusC/RagA"/>
</dbReference>
<gene>
    <name evidence="10" type="ORF">KL86DYS1_11793</name>
</gene>
<dbReference type="InterPro" id="IPR036942">
    <property type="entry name" value="Beta-barrel_TonB_sf"/>
</dbReference>
<dbReference type="Pfam" id="PF07715">
    <property type="entry name" value="Plug"/>
    <property type="match status" value="1"/>
</dbReference>
<comment type="similarity">
    <text evidence="7">Belongs to the TonB-dependent receptor family.</text>
</comment>
<feature type="chain" id="PRO_5012781299" description="TonB-dependent receptor plug domain-containing protein" evidence="8">
    <location>
        <begin position="19"/>
        <end position="1012"/>
    </location>
</feature>
<feature type="signal peptide" evidence="8">
    <location>
        <begin position="1"/>
        <end position="18"/>
    </location>
</feature>
<evidence type="ECO:0000256" key="3">
    <source>
        <dbReference type="ARBA" id="ARBA00022452"/>
    </source>
</evidence>
<dbReference type="NCBIfam" id="TIGR04056">
    <property type="entry name" value="OMP_RagA_SusC"/>
    <property type="match status" value="1"/>
</dbReference>
<dbReference type="SUPFAM" id="SSF56935">
    <property type="entry name" value="Porins"/>
    <property type="match status" value="1"/>
</dbReference>
<keyword evidence="8" id="KW-0732">Signal</keyword>
<dbReference type="Pfam" id="PF13715">
    <property type="entry name" value="CarbopepD_reg_2"/>
    <property type="match status" value="1"/>
</dbReference>
<keyword evidence="5 7" id="KW-0472">Membrane</keyword>
<dbReference type="Gene3D" id="2.60.40.1120">
    <property type="entry name" value="Carboxypeptidase-like, regulatory domain"/>
    <property type="match status" value="1"/>
</dbReference>
<dbReference type="InterPro" id="IPR039426">
    <property type="entry name" value="TonB-dep_rcpt-like"/>
</dbReference>
<dbReference type="Gene3D" id="2.40.170.20">
    <property type="entry name" value="TonB-dependent receptor, beta-barrel domain"/>
    <property type="match status" value="1"/>
</dbReference>
<dbReference type="InterPro" id="IPR037066">
    <property type="entry name" value="Plug_dom_sf"/>
</dbReference>
<comment type="subcellular location">
    <subcellularLocation>
        <location evidence="1 7">Cell outer membrane</location>
        <topology evidence="1 7">Multi-pass membrane protein</topology>
    </subcellularLocation>
</comment>
<evidence type="ECO:0000256" key="8">
    <source>
        <dbReference type="SAM" id="SignalP"/>
    </source>
</evidence>
<reference evidence="10" key="1">
    <citation type="submission" date="2016-04" db="EMBL/GenBank/DDBJ databases">
        <authorList>
            <person name="Evans L.H."/>
            <person name="Alamgir A."/>
            <person name="Owens N."/>
            <person name="Weber N.D."/>
            <person name="Virtaneva K."/>
            <person name="Barbian K."/>
            <person name="Babar A."/>
            <person name="Rosenke K."/>
        </authorList>
    </citation>
    <scope>NUCLEOTIDE SEQUENCE</scope>
    <source>
        <strain evidence="10">86-1</strain>
    </source>
</reference>
<evidence type="ECO:0000256" key="1">
    <source>
        <dbReference type="ARBA" id="ARBA00004571"/>
    </source>
</evidence>
<dbReference type="SUPFAM" id="SSF49464">
    <property type="entry name" value="Carboxypeptidase regulatory domain-like"/>
    <property type="match status" value="1"/>
</dbReference>
<proteinExistence type="inferred from homology"/>
<sequence length="1012" mass="113025">MKKYLIILLLTLPLCLMAQTKVTLTGKVTAADNEPLIGVTVMEKGTTNGTMTDIDGNYTLLNVPENATIVYSMIGLITKEVKMDKGGVINVVMEDNTKMLDDVVVIGYGVVKKSDLTSSITTVKGEALKNMTSGNALYSMQGKANGVQITGSGGPGDNPRVIIRGVTTINGSDPLYVVDGVPMADGTNINFLNQNDIESIEVLKDASAAAIYGTRGSNGVILVTTKKGSEGKVKFQVNASLGMQTLSKPDMANAATYEKVFKERYENDKAKGGGNAPWDVAGIGSFSDTDWWDQTVNDVAYTQSYNFSFQGGTDKFVYSGSFGYFRQNSQFDVGYWERITGRFNTEYKFNSIVKAGVDFAPRYENWDDTPNLFDAIMRMDPTTPVYRAREDWGANEYNNYARSYHNQVWNPAGSIARQNKHSNEYGLMMNPYLSIEPIKGLVARTQFSVNARFRMTDNYTPKFYIDNLEQSEQSKIERNSNHWVDWTWTNTLNYMRTFNEKHNLNLMGGFTMEKFAQYWLTGSREALPSNHQDLQYVSAGTLNPQASGTDVYTSFLSYLGRVMYNYDNRYYLTASIRSDGSSLFPEGSKYATFPAASVAWRVSEEGFMKNQNIVSNLKIRAGWGQVGNTKIDPNSYLNLIGTSDYVFNSDRYVGTSISSVGNTTLKWEKVEDYNLGIDAGFLDNRLDITADIFLKKSKDMLIKQQNLMVTGFPMWNAEMWSNIGSMEAKGWELSVNWKDQMRDFNYEVGVNLSSVKNIAKGFGLTTEYLRGGFFNEYIIKNEVGGEISRFYGYVADGIFQNWTEINSHTSNTGELLQPDAVPGDIRFKDLNNDGVFDEKDKTYIGSAFPDLMVGLNIRLGYKNFDLVSNFYGTIGNDIYNSAKGGFYAGTEGQNVFADAYDKAWRGEGTSNYYPRLSYTDANLNYRRVSSFFVEDGSYFRCKLLQIGYTLPTKMTKGLGIRLSASAQNLFTITSYSGMDPERAALGSALEAGIDNLGYPNPRTFLFGLNINF</sequence>